<dbReference type="InterPro" id="IPR041705">
    <property type="entry name" value="PIN_Sll0205"/>
</dbReference>
<name>A0AAC9JQU4_9HYPH</name>
<dbReference type="Pfam" id="PF01850">
    <property type="entry name" value="PIN"/>
    <property type="match status" value="1"/>
</dbReference>
<organism evidence="2 3">
    <name type="scientific">Chelatococcus daeguensis</name>
    <dbReference type="NCBI Taxonomy" id="444444"/>
    <lineage>
        <taxon>Bacteria</taxon>
        <taxon>Pseudomonadati</taxon>
        <taxon>Pseudomonadota</taxon>
        <taxon>Alphaproteobacteria</taxon>
        <taxon>Hyphomicrobiales</taxon>
        <taxon>Chelatococcaceae</taxon>
        <taxon>Chelatococcus</taxon>
    </lineage>
</organism>
<dbReference type="CDD" id="cd09872">
    <property type="entry name" value="PIN_Sll0205-like"/>
    <property type="match status" value="1"/>
</dbReference>
<dbReference type="InterPro" id="IPR029060">
    <property type="entry name" value="PIN-like_dom_sf"/>
</dbReference>
<dbReference type="PANTHER" id="PTHR36173">
    <property type="entry name" value="RIBONUCLEASE VAPC16-RELATED"/>
    <property type="match status" value="1"/>
</dbReference>
<evidence type="ECO:0000313" key="3">
    <source>
        <dbReference type="Proteomes" id="UP000182703"/>
    </source>
</evidence>
<dbReference type="EMBL" id="CP018095">
    <property type="protein sequence ID" value="APF36731.1"/>
    <property type="molecule type" value="Genomic_DNA"/>
</dbReference>
<sequence length="128" mass="13956">MRLLLDTHVLLALIEDRLVGLPAAVEGLLKDPDSEHHLSAASLWEIAIKSRLGKLKLTPRLSSLPELLDGLGIRIVAINEHHALASIEPEPATRDPFDRMLLAQCQVEGLRLVTVDRALASHPMAAKA</sequence>
<proteinExistence type="predicted"/>
<reference evidence="2 3" key="1">
    <citation type="submission" date="2016-11" db="EMBL/GenBank/DDBJ databases">
        <title>Complete genome sequence of the aerobically denitrifying bacterium Chelatococcus daeguensis TAD1.</title>
        <authorList>
            <person name="Yang Y."/>
            <person name="Huang S."/>
            <person name="Lin E."/>
        </authorList>
    </citation>
    <scope>NUCLEOTIDE SEQUENCE [LARGE SCALE GENOMIC DNA]</scope>
    <source>
        <strain evidence="2 3">TAD1</strain>
    </source>
</reference>
<dbReference type="Proteomes" id="UP000182703">
    <property type="component" value="Chromosome"/>
</dbReference>
<gene>
    <name evidence="2" type="ORF">BOQ54_04840</name>
</gene>
<evidence type="ECO:0000313" key="2">
    <source>
        <dbReference type="EMBL" id="APF36731.1"/>
    </source>
</evidence>
<dbReference type="RefSeq" id="WP_071923411.1">
    <property type="nucleotide sequence ID" value="NZ_CP018095.1"/>
</dbReference>
<dbReference type="SUPFAM" id="SSF88723">
    <property type="entry name" value="PIN domain-like"/>
    <property type="match status" value="1"/>
</dbReference>
<accession>A0AAC9JQU4</accession>
<protein>
    <submittedName>
        <fullName evidence="2">Twitching motility protein PilT</fullName>
    </submittedName>
</protein>
<dbReference type="Gene3D" id="3.40.50.1010">
    <property type="entry name" value="5'-nuclease"/>
    <property type="match status" value="1"/>
</dbReference>
<dbReference type="InterPro" id="IPR052919">
    <property type="entry name" value="TA_system_RNase"/>
</dbReference>
<keyword evidence="3" id="KW-1185">Reference proteome</keyword>
<evidence type="ECO:0000259" key="1">
    <source>
        <dbReference type="Pfam" id="PF01850"/>
    </source>
</evidence>
<dbReference type="KEGG" id="cdq:BOQ54_04840"/>
<feature type="domain" description="PIN" evidence="1">
    <location>
        <begin position="4"/>
        <end position="120"/>
    </location>
</feature>
<dbReference type="InterPro" id="IPR002716">
    <property type="entry name" value="PIN_dom"/>
</dbReference>
<dbReference type="AlphaFoldDB" id="A0AAC9JQU4"/>
<dbReference type="PANTHER" id="PTHR36173:SF2">
    <property type="entry name" value="RIBONUCLEASE VAPC16"/>
    <property type="match status" value="1"/>
</dbReference>